<dbReference type="GO" id="GO:0016020">
    <property type="term" value="C:membrane"/>
    <property type="evidence" value="ECO:0007669"/>
    <property type="project" value="GOC"/>
</dbReference>
<evidence type="ECO:0000256" key="7">
    <source>
        <dbReference type="ARBA" id="ARBA00023180"/>
    </source>
</evidence>
<keyword evidence="4 10" id="KW-0378">Hydrolase</keyword>
<dbReference type="CDD" id="cd14792">
    <property type="entry name" value="GH27"/>
    <property type="match status" value="1"/>
</dbReference>
<dbReference type="PANTHER" id="PTHR11452:SF86">
    <property type="entry name" value="ALPHA-GALACTOSIDASE"/>
    <property type="match status" value="1"/>
</dbReference>
<evidence type="ECO:0000256" key="6">
    <source>
        <dbReference type="ARBA" id="ARBA00023157"/>
    </source>
</evidence>
<name>T1JHV1_STRMM</name>
<dbReference type="GO" id="GO:0016139">
    <property type="term" value="P:glycoside catabolic process"/>
    <property type="evidence" value="ECO:0007669"/>
    <property type="project" value="TreeGrafter"/>
</dbReference>
<dbReference type="FunFam" id="2.60.40.1180:FF:000032">
    <property type="entry name" value="Alpha-galactosidase"/>
    <property type="match status" value="1"/>
</dbReference>
<dbReference type="PhylomeDB" id="T1JHV1"/>
<evidence type="ECO:0000256" key="9">
    <source>
        <dbReference type="ARBA" id="ARBA00023295"/>
    </source>
</evidence>
<dbReference type="Gene3D" id="2.60.40.1180">
    <property type="entry name" value="Golgi alpha-mannosidase II"/>
    <property type="match status" value="1"/>
</dbReference>
<dbReference type="Gene3D" id="3.20.20.70">
    <property type="entry name" value="Aldolase class I"/>
    <property type="match status" value="1"/>
</dbReference>
<proteinExistence type="inferred from homology"/>
<evidence type="ECO:0000313" key="14">
    <source>
        <dbReference type="Proteomes" id="UP000014500"/>
    </source>
</evidence>
<keyword evidence="6 10" id="KW-1015">Disulfide bond</keyword>
<dbReference type="eggNOG" id="KOG2366">
    <property type="taxonomic scope" value="Eukaryota"/>
</dbReference>
<dbReference type="PROSITE" id="PS00512">
    <property type="entry name" value="ALPHA_GALACTOSIDASE"/>
    <property type="match status" value="1"/>
</dbReference>
<dbReference type="SUPFAM" id="SSF51445">
    <property type="entry name" value="(Trans)glycosidases"/>
    <property type="match status" value="1"/>
</dbReference>
<evidence type="ECO:0000256" key="3">
    <source>
        <dbReference type="ARBA" id="ARBA00011738"/>
    </source>
</evidence>
<dbReference type="EC" id="3.2.1.-" evidence="10"/>
<dbReference type="InterPro" id="IPR035373">
    <property type="entry name" value="Melibiase/NAGA_C"/>
</dbReference>
<dbReference type="AlphaFoldDB" id="T1JHV1"/>
<dbReference type="STRING" id="126957.T1JHV1"/>
<dbReference type="Pfam" id="PF16499">
    <property type="entry name" value="Melibiase_2"/>
    <property type="match status" value="1"/>
</dbReference>
<dbReference type="EMBL" id="JH431633">
    <property type="status" value="NOT_ANNOTATED_CDS"/>
    <property type="molecule type" value="Genomic_DNA"/>
</dbReference>
<keyword evidence="11" id="KW-0732">Signal</keyword>
<evidence type="ECO:0000256" key="8">
    <source>
        <dbReference type="ARBA" id="ARBA00023228"/>
    </source>
</evidence>
<dbReference type="EnsemblMetazoa" id="SMAR013432-RA">
    <property type="protein sequence ID" value="SMAR013432-PA"/>
    <property type="gene ID" value="SMAR013432"/>
</dbReference>
<feature type="signal peptide" evidence="11">
    <location>
        <begin position="1"/>
        <end position="19"/>
    </location>
</feature>
<dbReference type="Pfam" id="PF17450">
    <property type="entry name" value="Melibiase_2_C"/>
    <property type="match status" value="1"/>
</dbReference>
<comment type="similarity">
    <text evidence="2 10">Belongs to the glycosyl hydrolase 27 family.</text>
</comment>
<dbReference type="InterPro" id="IPR017853">
    <property type="entry name" value="GH"/>
</dbReference>
<evidence type="ECO:0000259" key="12">
    <source>
        <dbReference type="Pfam" id="PF17450"/>
    </source>
</evidence>
<feature type="chain" id="PRO_5004579677" description="Alpha-galactosidase" evidence="11">
    <location>
        <begin position="20"/>
        <end position="427"/>
    </location>
</feature>
<evidence type="ECO:0000256" key="2">
    <source>
        <dbReference type="ARBA" id="ARBA00009743"/>
    </source>
</evidence>
<evidence type="ECO:0000256" key="10">
    <source>
        <dbReference type="RuleBase" id="RU361168"/>
    </source>
</evidence>
<keyword evidence="14" id="KW-1185">Reference proteome</keyword>
<dbReference type="HOGENOM" id="CLU_013093_0_0_1"/>
<reference evidence="13" key="2">
    <citation type="submission" date="2015-02" db="UniProtKB">
        <authorList>
            <consortium name="EnsemblMetazoa"/>
        </authorList>
    </citation>
    <scope>IDENTIFICATION</scope>
</reference>
<dbReference type="InterPro" id="IPR013785">
    <property type="entry name" value="Aldolase_TIM"/>
</dbReference>
<comment type="subcellular location">
    <subcellularLocation>
        <location evidence="1">Lysosome</location>
    </subcellularLocation>
</comment>
<dbReference type="Proteomes" id="UP000014500">
    <property type="component" value="Unassembled WGS sequence"/>
</dbReference>
<protein>
    <recommendedName>
        <fullName evidence="10">Alpha-galactosidase</fullName>
        <ecNumber evidence="10">3.2.1.-</ecNumber>
    </recommendedName>
</protein>
<keyword evidence="5" id="KW-0443">Lipid metabolism</keyword>
<dbReference type="PRINTS" id="PR00740">
    <property type="entry name" value="GLHYDRLASE27"/>
</dbReference>
<sequence>MQLLYTLVFLAYCSSPLSALDNGLALTPPMGWLSWERFRCNVDCANDPANCISEQLYMEMADRLVMDGYRDVGYEYVNVDDCWLSKKRDDRGRLQADPQRFPHGIKALSDYIHSKGLKFGMYEDYGTYTCAGYPGIIGHMEIDAQTFAEWEVDYLKLDGCYAQPKTMDQGSYPEMGRLLNRTGRPMIYSCSWPFYQIYSGMSPNYTAISTNCNLWRNFNDIDDSWAGIQSVIDYYGNNQEVLVPHAGPGHWNDPDMLIIGNFGLSYEQSKVQMAMWAILAAPLLMSVDLRTIKKDYRDILQNRLIIEVDQDVLGIQGKRLYKDQGIEIWARPVVPVRDNFYSYAIVFLNRRTDGTPSEVAVSLKDLGLTHAQGYRIKDLFENQDYGVVLPDTVFKANVNPTGVVMIRADVHCKFHVVNNLYKVLDLK</sequence>
<dbReference type="SUPFAM" id="SSF51011">
    <property type="entry name" value="Glycosyl hydrolase domain"/>
    <property type="match status" value="1"/>
</dbReference>
<dbReference type="GO" id="GO:0009311">
    <property type="term" value="P:oligosaccharide metabolic process"/>
    <property type="evidence" value="ECO:0007669"/>
    <property type="project" value="TreeGrafter"/>
</dbReference>
<dbReference type="GO" id="GO:0019377">
    <property type="term" value="P:glycolipid catabolic process"/>
    <property type="evidence" value="ECO:0007669"/>
    <property type="project" value="UniProtKB-ARBA"/>
</dbReference>
<organism evidence="13 14">
    <name type="scientific">Strigamia maritima</name>
    <name type="common">European centipede</name>
    <name type="synonym">Geophilus maritimus</name>
    <dbReference type="NCBI Taxonomy" id="126957"/>
    <lineage>
        <taxon>Eukaryota</taxon>
        <taxon>Metazoa</taxon>
        <taxon>Ecdysozoa</taxon>
        <taxon>Arthropoda</taxon>
        <taxon>Myriapoda</taxon>
        <taxon>Chilopoda</taxon>
        <taxon>Pleurostigmophora</taxon>
        <taxon>Geophilomorpha</taxon>
        <taxon>Linotaeniidae</taxon>
        <taxon>Strigamia</taxon>
    </lineage>
</organism>
<evidence type="ECO:0000313" key="13">
    <source>
        <dbReference type="EnsemblMetazoa" id="SMAR013432-PA"/>
    </source>
</evidence>
<dbReference type="InterPro" id="IPR002241">
    <property type="entry name" value="Glyco_hydro_27"/>
</dbReference>
<comment type="subunit">
    <text evidence="3 10">Homodimer.</text>
</comment>
<dbReference type="PANTHER" id="PTHR11452">
    <property type="entry name" value="ALPHA-GALACTOSIDASE/ALPHA-N-ACETYLGALACTOSAMINIDASE"/>
    <property type="match status" value="1"/>
</dbReference>
<dbReference type="GO" id="GO:0005764">
    <property type="term" value="C:lysosome"/>
    <property type="evidence" value="ECO:0007669"/>
    <property type="project" value="UniProtKB-SubCell"/>
</dbReference>
<dbReference type="InterPro" id="IPR013780">
    <property type="entry name" value="Glyco_hydro_b"/>
</dbReference>
<evidence type="ECO:0000256" key="1">
    <source>
        <dbReference type="ARBA" id="ARBA00004371"/>
    </source>
</evidence>
<evidence type="ECO:0000256" key="5">
    <source>
        <dbReference type="ARBA" id="ARBA00023098"/>
    </source>
</evidence>
<feature type="domain" description="Alpha galactosidase A C-terminal" evidence="12">
    <location>
        <begin position="314"/>
        <end position="402"/>
    </location>
</feature>
<evidence type="ECO:0000256" key="4">
    <source>
        <dbReference type="ARBA" id="ARBA00022801"/>
    </source>
</evidence>
<dbReference type="GO" id="GO:0004557">
    <property type="term" value="F:alpha-galactosidase activity"/>
    <property type="evidence" value="ECO:0007669"/>
    <property type="project" value="TreeGrafter"/>
</dbReference>
<dbReference type="OMA" id="NIIDWFF"/>
<dbReference type="FunFam" id="3.20.20.70:FF:000070">
    <property type="entry name" value="Alpha-galactosidase"/>
    <property type="match status" value="1"/>
</dbReference>
<reference evidence="14" key="1">
    <citation type="submission" date="2011-05" db="EMBL/GenBank/DDBJ databases">
        <authorList>
            <person name="Richards S.R."/>
            <person name="Qu J."/>
            <person name="Jiang H."/>
            <person name="Jhangiani S.N."/>
            <person name="Agravi P."/>
            <person name="Goodspeed R."/>
            <person name="Gross S."/>
            <person name="Mandapat C."/>
            <person name="Jackson L."/>
            <person name="Mathew T."/>
            <person name="Pu L."/>
            <person name="Thornton R."/>
            <person name="Saada N."/>
            <person name="Wilczek-Boney K.B."/>
            <person name="Lee S."/>
            <person name="Kovar C."/>
            <person name="Wu Y."/>
            <person name="Scherer S.E."/>
            <person name="Worley K.C."/>
            <person name="Muzny D.M."/>
            <person name="Gibbs R."/>
        </authorList>
    </citation>
    <scope>NUCLEOTIDE SEQUENCE</scope>
    <source>
        <strain evidence="14">Brora</strain>
    </source>
</reference>
<evidence type="ECO:0000256" key="11">
    <source>
        <dbReference type="SAM" id="SignalP"/>
    </source>
</evidence>
<keyword evidence="9 10" id="KW-0326">Glycosidase</keyword>
<dbReference type="InterPro" id="IPR000111">
    <property type="entry name" value="Glyco_hydro_27/36_CS"/>
</dbReference>
<keyword evidence="8" id="KW-0458">Lysosome</keyword>
<accession>T1JHV1</accession>
<keyword evidence="7" id="KW-0325">Glycoprotein</keyword>